<dbReference type="InterPro" id="IPR029028">
    <property type="entry name" value="Alpha/beta_knot_MTases"/>
</dbReference>
<evidence type="ECO:0000256" key="10">
    <source>
        <dbReference type="ARBA" id="ARBA00025699"/>
    </source>
</evidence>
<dbReference type="EC" id="2.1.1.193" evidence="3 12"/>
<dbReference type="Proteomes" id="UP000244016">
    <property type="component" value="Unassembled WGS sequence"/>
</dbReference>
<evidence type="ECO:0000256" key="5">
    <source>
        <dbReference type="ARBA" id="ARBA00022490"/>
    </source>
</evidence>
<dbReference type="PANTHER" id="PTHR30027">
    <property type="entry name" value="RIBOSOMAL RNA SMALL SUBUNIT METHYLTRANSFERASE E"/>
    <property type="match status" value="1"/>
</dbReference>
<dbReference type="GO" id="GO:0070042">
    <property type="term" value="F:rRNA (uridine-N3-)-methyltransferase activity"/>
    <property type="evidence" value="ECO:0007669"/>
    <property type="project" value="TreeGrafter"/>
</dbReference>
<comment type="caution">
    <text evidence="15">The sequence shown here is derived from an EMBL/GenBank/DDBJ whole genome shotgun (WGS) entry which is preliminary data.</text>
</comment>
<dbReference type="SUPFAM" id="SSF75217">
    <property type="entry name" value="alpha/beta knot"/>
    <property type="match status" value="1"/>
</dbReference>
<sequence>MRRARQRYVLSPDRLEGVRQGATIRLPEEAAHHVARVVRLREGELVAVTDGSGRSFLVRLRRVDARAVEGEVLGPEYPEGGGRDPEPHIAVDLAFALLKGDRSETVLALATEIGVRRFRPFFSARTVVRPEGDARRRREERFRAVVREAVELSGRTHLPPVEPIAPFGDVLTVLPSYAAAFVPYELAAADRGGVYPHLLEAYRSLAPAASRGPILLVIGPEGGFTPEEAETAQDAGAHLVSLGPRILRAETAAVFAVSLLLGEETSLSSADNSEGVS</sequence>
<dbReference type="InterPro" id="IPR015947">
    <property type="entry name" value="PUA-like_sf"/>
</dbReference>
<keyword evidence="9 12" id="KW-0949">S-adenosyl-L-methionine</keyword>
<evidence type="ECO:0000259" key="13">
    <source>
        <dbReference type="Pfam" id="PF04452"/>
    </source>
</evidence>
<dbReference type="InterPro" id="IPR046886">
    <property type="entry name" value="RsmE_MTase_dom"/>
</dbReference>
<evidence type="ECO:0000259" key="14">
    <source>
        <dbReference type="Pfam" id="PF20260"/>
    </source>
</evidence>
<evidence type="ECO:0000256" key="6">
    <source>
        <dbReference type="ARBA" id="ARBA00022552"/>
    </source>
</evidence>
<gene>
    <name evidence="15" type="ORF">BLITH_0564</name>
</gene>
<dbReference type="PANTHER" id="PTHR30027:SF3">
    <property type="entry name" value="16S RRNA (URACIL(1498)-N(3))-METHYLTRANSFERASE"/>
    <property type="match status" value="1"/>
</dbReference>
<dbReference type="CDD" id="cd18084">
    <property type="entry name" value="RsmE-like"/>
    <property type="match status" value="1"/>
</dbReference>
<feature type="domain" description="Ribosomal RNA small subunit methyltransferase E methyltransferase" evidence="13">
    <location>
        <begin position="87"/>
        <end position="260"/>
    </location>
</feature>
<feature type="domain" description="Ribosomal RNA small subunit methyltransferase E PUA-like" evidence="14">
    <location>
        <begin position="26"/>
        <end position="72"/>
    </location>
</feature>
<dbReference type="SUPFAM" id="SSF88697">
    <property type="entry name" value="PUA domain-like"/>
    <property type="match status" value="1"/>
</dbReference>
<evidence type="ECO:0000256" key="1">
    <source>
        <dbReference type="ARBA" id="ARBA00004496"/>
    </source>
</evidence>
<comment type="catalytic activity">
    <reaction evidence="11 12">
        <text>uridine(1498) in 16S rRNA + S-adenosyl-L-methionine = N(3)-methyluridine(1498) in 16S rRNA + S-adenosyl-L-homocysteine + H(+)</text>
        <dbReference type="Rhea" id="RHEA:42920"/>
        <dbReference type="Rhea" id="RHEA-COMP:10283"/>
        <dbReference type="Rhea" id="RHEA-COMP:10284"/>
        <dbReference type="ChEBI" id="CHEBI:15378"/>
        <dbReference type="ChEBI" id="CHEBI:57856"/>
        <dbReference type="ChEBI" id="CHEBI:59789"/>
        <dbReference type="ChEBI" id="CHEBI:65315"/>
        <dbReference type="ChEBI" id="CHEBI:74502"/>
        <dbReference type="EC" id="2.1.1.193"/>
    </reaction>
</comment>
<dbReference type="EMBL" id="PEBW01000007">
    <property type="protein sequence ID" value="PTQ51134.1"/>
    <property type="molecule type" value="Genomic_DNA"/>
</dbReference>
<dbReference type="InterPro" id="IPR029026">
    <property type="entry name" value="tRNA_m1G_MTases_N"/>
</dbReference>
<organism evidence="15 16">
    <name type="scientific">Brockia lithotrophica</name>
    <dbReference type="NCBI Taxonomy" id="933949"/>
    <lineage>
        <taxon>Bacteria</taxon>
        <taxon>Bacillati</taxon>
        <taxon>Bacillota</taxon>
        <taxon>Bacilli</taxon>
        <taxon>Bacillales</taxon>
        <taxon>Bacillales Family X. Incertae Sedis</taxon>
        <taxon>Brockia</taxon>
    </lineage>
</organism>
<keyword evidence="6 12" id="KW-0698">rRNA processing</keyword>
<reference evidence="15 16" key="1">
    <citation type="submission" date="2017-08" db="EMBL/GenBank/DDBJ databases">
        <title>Burning lignite coal seam in the remote Altai Mountains harbors a hydrogen-driven thermophilic microbial community.</title>
        <authorList>
            <person name="Kadnikov V.V."/>
            <person name="Mardanov A.V."/>
            <person name="Ivasenko D."/>
            <person name="Beletsky A.V."/>
            <person name="Karnachuk O.V."/>
            <person name="Ravin N.V."/>
        </authorList>
    </citation>
    <scope>NUCLEOTIDE SEQUENCE [LARGE SCALE GENOMIC DNA]</scope>
    <source>
        <strain evidence="15">AL31</strain>
    </source>
</reference>
<dbReference type="PIRSF" id="PIRSF015601">
    <property type="entry name" value="MTase_slr0722"/>
    <property type="match status" value="1"/>
</dbReference>
<dbReference type="InterPro" id="IPR046887">
    <property type="entry name" value="RsmE_PUA-like"/>
</dbReference>
<comment type="similarity">
    <text evidence="2 12">Belongs to the RNA methyltransferase RsmE family.</text>
</comment>
<evidence type="ECO:0000256" key="8">
    <source>
        <dbReference type="ARBA" id="ARBA00022679"/>
    </source>
</evidence>
<keyword evidence="8 12" id="KW-0808">Transferase</keyword>
<dbReference type="Pfam" id="PF20260">
    <property type="entry name" value="PUA_4"/>
    <property type="match status" value="1"/>
</dbReference>
<dbReference type="GO" id="GO:0070475">
    <property type="term" value="P:rRNA base methylation"/>
    <property type="evidence" value="ECO:0007669"/>
    <property type="project" value="TreeGrafter"/>
</dbReference>
<comment type="subcellular location">
    <subcellularLocation>
        <location evidence="1 12">Cytoplasm</location>
    </subcellularLocation>
</comment>
<dbReference type="Pfam" id="PF04452">
    <property type="entry name" value="Methyltrans_RNA"/>
    <property type="match status" value="1"/>
</dbReference>
<evidence type="ECO:0000256" key="4">
    <source>
        <dbReference type="ARBA" id="ARBA00013673"/>
    </source>
</evidence>
<evidence type="ECO:0000256" key="9">
    <source>
        <dbReference type="ARBA" id="ARBA00022691"/>
    </source>
</evidence>
<name>A0A2T5G4M7_9BACL</name>
<evidence type="ECO:0000256" key="3">
    <source>
        <dbReference type="ARBA" id="ARBA00012328"/>
    </source>
</evidence>
<dbReference type="NCBIfam" id="TIGR00046">
    <property type="entry name" value="RsmE family RNA methyltransferase"/>
    <property type="match status" value="1"/>
</dbReference>
<proteinExistence type="inferred from homology"/>
<comment type="function">
    <text evidence="10 12">Specifically methylates the N3 position of the uracil ring of uridine 1498 (m3U1498) in 16S rRNA. Acts on the fully assembled 30S ribosomal subunit.</text>
</comment>
<dbReference type="GO" id="GO:0005737">
    <property type="term" value="C:cytoplasm"/>
    <property type="evidence" value="ECO:0007669"/>
    <property type="project" value="UniProtKB-SubCell"/>
</dbReference>
<evidence type="ECO:0000313" key="16">
    <source>
        <dbReference type="Proteomes" id="UP000244016"/>
    </source>
</evidence>
<dbReference type="AlphaFoldDB" id="A0A2T5G4M7"/>
<dbReference type="InterPro" id="IPR006700">
    <property type="entry name" value="RsmE"/>
</dbReference>
<accession>A0A2T5G4M7</accession>
<dbReference type="Gene3D" id="3.40.1280.10">
    <property type="match status" value="1"/>
</dbReference>
<evidence type="ECO:0000256" key="7">
    <source>
        <dbReference type="ARBA" id="ARBA00022603"/>
    </source>
</evidence>
<evidence type="ECO:0000313" key="15">
    <source>
        <dbReference type="EMBL" id="PTQ51134.1"/>
    </source>
</evidence>
<keyword evidence="5 12" id="KW-0963">Cytoplasm</keyword>
<evidence type="ECO:0000256" key="12">
    <source>
        <dbReference type="PIRNR" id="PIRNR015601"/>
    </source>
</evidence>
<evidence type="ECO:0000256" key="2">
    <source>
        <dbReference type="ARBA" id="ARBA00005528"/>
    </source>
</evidence>
<keyword evidence="7 12" id="KW-0489">Methyltransferase</keyword>
<protein>
    <recommendedName>
        <fullName evidence="4 12">Ribosomal RNA small subunit methyltransferase E</fullName>
        <ecNumber evidence="3 12">2.1.1.193</ecNumber>
    </recommendedName>
</protein>
<evidence type="ECO:0000256" key="11">
    <source>
        <dbReference type="ARBA" id="ARBA00047944"/>
    </source>
</evidence>